<dbReference type="Pfam" id="PF08379">
    <property type="entry name" value="Bact_transglu_N"/>
    <property type="match status" value="1"/>
</dbReference>
<dbReference type="Gene3D" id="3.10.620.30">
    <property type="match status" value="1"/>
</dbReference>
<dbReference type="InterPro" id="IPR013589">
    <property type="entry name" value="Bac_transglu_N"/>
</dbReference>
<feature type="domain" description="Transglutaminase-like" evidence="1">
    <location>
        <begin position="178"/>
        <end position="248"/>
    </location>
</feature>
<dbReference type="SUPFAM" id="SSF54001">
    <property type="entry name" value="Cysteine proteinases"/>
    <property type="match status" value="1"/>
</dbReference>
<reference evidence="2 3" key="1">
    <citation type="journal article" date="2013" name="Int. J. Syst. Evol. Microbiol.">
        <title>Ilumatobacter nonamiense sp. nov. and Ilumatobacter coccineum sp. nov., isolated from seashore sand.</title>
        <authorList>
            <person name="Matsumoto A."/>
            <person name="Kasai H."/>
            <person name="Matsuo Y."/>
            <person name="Shizuri Y."/>
            <person name="Ichikawa N."/>
            <person name="Fujita N."/>
            <person name="Omura S."/>
            <person name="Takahashi Y."/>
        </authorList>
    </citation>
    <scope>NUCLEOTIDE SEQUENCE [LARGE SCALE GENOMIC DNA]</scope>
    <source>
        <strain evidence="3">NBRC 103263 / KCTC 29153 / YM16-304</strain>
    </source>
</reference>
<name>A0A6C7EB30_ILUCY</name>
<gene>
    <name evidence="2" type="ORF">YM304_28880</name>
</gene>
<dbReference type="PANTHER" id="PTHR33490">
    <property type="entry name" value="BLR5614 PROTEIN-RELATED"/>
    <property type="match status" value="1"/>
</dbReference>
<evidence type="ECO:0000313" key="2">
    <source>
        <dbReference type="EMBL" id="BAN03202.1"/>
    </source>
</evidence>
<dbReference type="InterPro" id="IPR038765">
    <property type="entry name" value="Papain-like_cys_pep_sf"/>
</dbReference>
<dbReference type="AlphaFoldDB" id="A0A6C7EB30"/>
<dbReference type="RefSeq" id="WP_015442449.1">
    <property type="nucleotide sequence ID" value="NC_020520.1"/>
</dbReference>
<keyword evidence="3" id="KW-1185">Reference proteome</keyword>
<dbReference type="PANTHER" id="PTHR33490:SF7">
    <property type="entry name" value="BLR2979 PROTEIN"/>
    <property type="match status" value="1"/>
</dbReference>
<organism evidence="2 3">
    <name type="scientific">Ilumatobacter coccineus (strain NBRC 103263 / KCTC 29153 / YM16-304)</name>
    <dbReference type="NCBI Taxonomy" id="1313172"/>
    <lineage>
        <taxon>Bacteria</taxon>
        <taxon>Bacillati</taxon>
        <taxon>Actinomycetota</taxon>
        <taxon>Acidimicrobiia</taxon>
        <taxon>Acidimicrobiales</taxon>
        <taxon>Ilumatobacteraceae</taxon>
        <taxon>Ilumatobacter</taxon>
    </lineage>
</organism>
<dbReference type="Proteomes" id="UP000011863">
    <property type="component" value="Chromosome"/>
</dbReference>
<evidence type="ECO:0000259" key="1">
    <source>
        <dbReference type="SMART" id="SM00460"/>
    </source>
</evidence>
<dbReference type="EMBL" id="AP012057">
    <property type="protein sequence ID" value="BAN03202.1"/>
    <property type="molecule type" value="Genomic_DNA"/>
</dbReference>
<dbReference type="InterPro" id="IPR002931">
    <property type="entry name" value="Transglutaminase-like"/>
</dbReference>
<sequence>MTRYRVSHRTSYRYGLAVNDAYSVACLLPRPRPHQEVVDARVITDPVPDELDELLDVFGNRIVQIGVHHRHDAFDITATSTVDVGVQDVPDVAWSWEEVARRAAVLRGAESLAVGPYRASTSASTPVRRHDLLDALADKIFLRNRPIVEAVHALSHEIFESFVFDSTATDWATPVDTVLEQRRGVCQDFAHLAVAVLRRVGLPGSYISGYIETEPPPGQPKSIGADASHAWCSTWIPEHGWLDFDPTNDQLPPERHVTVGWGRDYADVAPVRGVVLGPSAQQIMTVAVDVSRVSPSPAAESGRSRN</sequence>
<evidence type="ECO:0000313" key="3">
    <source>
        <dbReference type="Proteomes" id="UP000011863"/>
    </source>
</evidence>
<accession>A0A6C7EB30</accession>
<dbReference type="KEGG" id="aym:YM304_28880"/>
<proteinExistence type="predicted"/>
<protein>
    <recommendedName>
        <fullName evidence="1">Transglutaminase-like domain-containing protein</fullName>
    </recommendedName>
</protein>
<dbReference type="SMART" id="SM00460">
    <property type="entry name" value="TGc"/>
    <property type="match status" value="1"/>
</dbReference>
<dbReference type="Pfam" id="PF01841">
    <property type="entry name" value="Transglut_core"/>
    <property type="match status" value="1"/>
</dbReference>